<proteinExistence type="predicted"/>
<accession>A0A7G9UYR1</accession>
<dbReference type="Proteomes" id="UP000516151">
    <property type="component" value="Segment"/>
</dbReference>
<dbReference type="RefSeq" id="YP_010651673.1">
    <property type="nucleotide sequence ID" value="NC_070783.1"/>
</dbReference>
<evidence type="ECO:0000313" key="2">
    <source>
        <dbReference type="EMBL" id="QNN99166.1"/>
    </source>
</evidence>
<keyword evidence="3" id="KW-1185">Reference proteome</keyword>
<sequence length="117" mass="12669">MTEEITFEKYQVATGATAFYPGVFDGGVEALSYTSLGLVGEAGEIANKVKKILRDSNGEVNSEVRKDLAKELGDVLWYLARLADEIGYPLEVIAEDNLNKLKSRADRGVLGGSGDNR</sequence>
<dbReference type="Gene3D" id="1.10.287.1080">
    <property type="entry name" value="MazG-like"/>
    <property type="match status" value="1"/>
</dbReference>
<evidence type="ECO:0000259" key="1">
    <source>
        <dbReference type="Pfam" id="PF03819"/>
    </source>
</evidence>
<dbReference type="SUPFAM" id="SSF101386">
    <property type="entry name" value="all-alpha NTP pyrophosphatases"/>
    <property type="match status" value="1"/>
</dbReference>
<dbReference type="Pfam" id="PF03819">
    <property type="entry name" value="MazG"/>
    <property type="match status" value="1"/>
</dbReference>
<name>A0A7G9UYR1_9CAUD</name>
<protein>
    <submittedName>
        <fullName evidence="2">MazG-like nucleotide pyrophosphohydrolase</fullName>
    </submittedName>
</protein>
<dbReference type="GeneID" id="77927358"/>
<dbReference type="InterPro" id="IPR004518">
    <property type="entry name" value="MazG-like_dom"/>
</dbReference>
<dbReference type="CDD" id="cd11541">
    <property type="entry name" value="NTP-PPase_u4"/>
    <property type="match status" value="1"/>
</dbReference>
<feature type="domain" description="NTP pyrophosphohydrolase MazG-like" evidence="1">
    <location>
        <begin position="36"/>
        <end position="106"/>
    </location>
</feature>
<dbReference type="EMBL" id="MT684598">
    <property type="protein sequence ID" value="QNN99166.1"/>
    <property type="molecule type" value="Genomic_DNA"/>
</dbReference>
<evidence type="ECO:0000313" key="3">
    <source>
        <dbReference type="Proteomes" id="UP000516151"/>
    </source>
</evidence>
<dbReference type="InterPro" id="IPR011379">
    <property type="entry name" value="MazG-related_GP37"/>
</dbReference>
<organism evidence="2 3">
    <name type="scientific">Streptomyces phage Faust</name>
    <dbReference type="NCBI Taxonomy" id="2767565"/>
    <lineage>
        <taxon>Viruses</taxon>
        <taxon>Duplodnaviria</taxon>
        <taxon>Heunggongvirae</taxon>
        <taxon>Uroviricota</taxon>
        <taxon>Caudoviricetes</taxon>
        <taxon>Stanwilliamsviridae</taxon>
        <taxon>Loccivirinae</taxon>
        <taxon>Faustvirus</taxon>
        <taxon>Faustvirus faust</taxon>
    </lineage>
</organism>
<gene>
    <name evidence="2" type="primary">63</name>
    <name evidence="2" type="ORF">SEA_FAUST_63</name>
</gene>
<dbReference type="PIRSF" id="PIRSF006639">
    <property type="entry name" value="UCP006639_pph"/>
    <property type="match status" value="1"/>
</dbReference>
<dbReference type="KEGG" id="vg:77927358"/>
<reference evidence="2 3" key="1">
    <citation type="submission" date="2020-06" db="EMBL/GenBank/DDBJ databases">
        <authorList>
            <person name="Arora M.N."/>
            <person name="Dalling M.T."/>
            <person name="Dawson S.P.M."/>
            <person name="Elia S.N."/>
            <person name="Burke B."/>
            <person name="Shaffer C.D."/>
            <person name="Weston-Hafer K.A."/>
            <person name="Garlena R.A."/>
            <person name="Russell D.A."/>
            <person name="Pope W.H."/>
            <person name="Jacobs-Sera D."/>
            <person name="Hatfull G.F."/>
        </authorList>
    </citation>
    <scope>NUCLEOTIDE SEQUENCE [LARGE SCALE GENOMIC DNA]</scope>
</reference>